<evidence type="ECO:0000256" key="4">
    <source>
        <dbReference type="PIRSR" id="PIRSR603782-2"/>
    </source>
</evidence>
<dbReference type="RefSeq" id="WP_133234531.1">
    <property type="nucleotide sequence ID" value="NZ_SOZE01000028.1"/>
</dbReference>
<reference evidence="6 7" key="1">
    <citation type="journal article" date="2017" name="Int. J. Syst. Evol. Microbiol.">
        <title>Mucilaginibacterpsychrotolerans sp. nov., isolated from peatlands.</title>
        <authorList>
            <person name="Deng Y."/>
            <person name="Shen L."/>
            <person name="Xu B."/>
            <person name="Liu Y."/>
            <person name="Gu Z."/>
            <person name="Liu H."/>
            <person name="Zhou Y."/>
        </authorList>
    </citation>
    <scope>NUCLEOTIDE SEQUENCE [LARGE SCALE GENOMIC DNA]</scope>
    <source>
        <strain evidence="6 7">NH7-4</strain>
    </source>
</reference>
<feature type="binding site" evidence="3">
    <location>
        <position position="171"/>
    </location>
    <ligand>
        <name>Cu cation</name>
        <dbReference type="ChEBI" id="CHEBI:23378"/>
    </ligand>
</feature>
<dbReference type="Proteomes" id="UP000297540">
    <property type="component" value="Unassembled WGS sequence"/>
</dbReference>
<evidence type="ECO:0000313" key="6">
    <source>
        <dbReference type="EMBL" id="TFF34686.1"/>
    </source>
</evidence>
<keyword evidence="2 3" id="KW-0186">Copper</keyword>
<dbReference type="PROSITE" id="PS51352">
    <property type="entry name" value="THIOREDOXIN_2"/>
    <property type="match status" value="1"/>
</dbReference>
<dbReference type="InterPro" id="IPR013766">
    <property type="entry name" value="Thioredoxin_domain"/>
</dbReference>
<feature type="binding site" evidence="3">
    <location>
        <position position="88"/>
    </location>
    <ligand>
        <name>Cu cation</name>
        <dbReference type="ChEBI" id="CHEBI:23378"/>
    </ligand>
</feature>
<feature type="domain" description="Thioredoxin" evidence="5">
    <location>
        <begin position="46"/>
        <end position="208"/>
    </location>
</feature>
<dbReference type="GO" id="GO:0046872">
    <property type="term" value="F:metal ion binding"/>
    <property type="evidence" value="ECO:0007669"/>
    <property type="project" value="UniProtKB-KW"/>
</dbReference>
<proteinExistence type="inferred from homology"/>
<evidence type="ECO:0000256" key="1">
    <source>
        <dbReference type="ARBA" id="ARBA00010996"/>
    </source>
</evidence>
<dbReference type="OrthoDB" id="9811998at2"/>
<dbReference type="InterPro" id="IPR003782">
    <property type="entry name" value="SCO1/SenC"/>
</dbReference>
<dbReference type="Gene3D" id="3.40.30.10">
    <property type="entry name" value="Glutaredoxin"/>
    <property type="match status" value="1"/>
</dbReference>
<gene>
    <name evidence="6" type="ORF">E2R66_21530</name>
</gene>
<name>A0A4Y8S7G2_9SPHI</name>
<protein>
    <submittedName>
        <fullName evidence="6">SCO family protein</fullName>
    </submittedName>
</protein>
<dbReference type="CDD" id="cd02968">
    <property type="entry name" value="SCO"/>
    <property type="match status" value="1"/>
</dbReference>
<feature type="binding site" evidence="3">
    <location>
        <position position="84"/>
    </location>
    <ligand>
        <name>Cu cation</name>
        <dbReference type="ChEBI" id="CHEBI:23378"/>
    </ligand>
</feature>
<dbReference type="SUPFAM" id="SSF52833">
    <property type="entry name" value="Thioredoxin-like"/>
    <property type="match status" value="1"/>
</dbReference>
<evidence type="ECO:0000256" key="2">
    <source>
        <dbReference type="ARBA" id="ARBA00023008"/>
    </source>
</evidence>
<evidence type="ECO:0000313" key="7">
    <source>
        <dbReference type="Proteomes" id="UP000297540"/>
    </source>
</evidence>
<dbReference type="Pfam" id="PF02630">
    <property type="entry name" value="SCO1-SenC"/>
    <property type="match status" value="1"/>
</dbReference>
<sequence length="216" mass="24394">MRKLAIIIGIVLLYAACKSDGNKATLPIYGNRDTKTDTVDGKPVVDTIYNTIPAFKFVNQYGDSVTEKSLKGDIYVADFFFTTCPSICPIMHRNMLKVYNEFKNVADFKILSHTIDPKHDTVPVLKKYADALGINGNNWWLLQGTKEDTYTLSASYLVSPPQENAKEKFIHDGYFILVDKQKRVRGTYDGTLEKEVDRLIADIKTLRAESNTQIAQ</sequence>
<dbReference type="AlphaFoldDB" id="A0A4Y8S7G2"/>
<feature type="disulfide bond" description="Redox-active" evidence="4">
    <location>
        <begin position="84"/>
        <end position="88"/>
    </location>
</feature>
<evidence type="ECO:0000259" key="5">
    <source>
        <dbReference type="PROSITE" id="PS51352"/>
    </source>
</evidence>
<evidence type="ECO:0000256" key="3">
    <source>
        <dbReference type="PIRSR" id="PIRSR603782-1"/>
    </source>
</evidence>
<dbReference type="PANTHER" id="PTHR12151:SF25">
    <property type="entry name" value="LINALOOL DEHYDRATASE_ISOMERASE DOMAIN-CONTAINING PROTEIN"/>
    <property type="match status" value="1"/>
</dbReference>
<dbReference type="PANTHER" id="PTHR12151">
    <property type="entry name" value="ELECTRON TRANSPORT PROTIN SCO1/SENC FAMILY MEMBER"/>
    <property type="match status" value="1"/>
</dbReference>
<keyword evidence="4" id="KW-1015">Disulfide bond</keyword>
<organism evidence="6 7">
    <name type="scientific">Mucilaginibacter psychrotolerans</name>
    <dbReference type="NCBI Taxonomy" id="1524096"/>
    <lineage>
        <taxon>Bacteria</taxon>
        <taxon>Pseudomonadati</taxon>
        <taxon>Bacteroidota</taxon>
        <taxon>Sphingobacteriia</taxon>
        <taxon>Sphingobacteriales</taxon>
        <taxon>Sphingobacteriaceae</taxon>
        <taxon>Mucilaginibacter</taxon>
    </lineage>
</organism>
<keyword evidence="3" id="KW-0479">Metal-binding</keyword>
<accession>A0A4Y8S7G2</accession>
<dbReference type="InterPro" id="IPR036249">
    <property type="entry name" value="Thioredoxin-like_sf"/>
</dbReference>
<comment type="caution">
    <text evidence="6">The sequence shown here is derived from an EMBL/GenBank/DDBJ whole genome shotgun (WGS) entry which is preliminary data.</text>
</comment>
<comment type="similarity">
    <text evidence="1">Belongs to the SCO1/2 family.</text>
</comment>
<keyword evidence="7" id="KW-1185">Reference proteome</keyword>
<dbReference type="EMBL" id="SOZE01000028">
    <property type="protein sequence ID" value="TFF34686.1"/>
    <property type="molecule type" value="Genomic_DNA"/>
</dbReference>